<gene>
    <name evidence="3" type="ORF">IF1G_07491</name>
</gene>
<keyword evidence="2" id="KW-1133">Transmembrane helix</keyword>
<comment type="caution">
    <text evidence="3">The sequence shown here is derived from an EMBL/GenBank/DDBJ whole genome shotgun (WGS) entry which is preliminary data.</text>
</comment>
<keyword evidence="2" id="KW-0472">Membrane</keyword>
<keyword evidence="2" id="KW-0812">Transmembrane</keyword>
<dbReference type="EMBL" id="SPUK01000011">
    <property type="protein sequence ID" value="TQV93759.1"/>
    <property type="molecule type" value="Genomic_DNA"/>
</dbReference>
<keyword evidence="4" id="KW-1185">Reference proteome</keyword>
<sequence length="202" mass="22987">MCLSLQLDPWAQCFYARARKKDKRKTKKNKNKKGERRKGQKKKSGRGCDGLTIEVPGNVLFFYWVGLVVHIRGACYDMPLFFFFFLLLSTLSLQLLRTNKQVDWQDKKKARHTDTRSILGHVHVLTAPPRCGMMIWVGLLLLWDPELSVESHDGGGGAALLCFFSLFTFIIVAARLHQAGTQSPVPCQWALEQKVHHHVDGP</sequence>
<proteinExistence type="predicted"/>
<evidence type="ECO:0000313" key="3">
    <source>
        <dbReference type="EMBL" id="TQV93759.1"/>
    </source>
</evidence>
<protein>
    <submittedName>
        <fullName evidence="3">Uncharacterized protein</fullName>
    </submittedName>
</protein>
<feature type="transmembrane region" description="Helical" evidence="2">
    <location>
        <begin position="118"/>
        <end position="143"/>
    </location>
</feature>
<accession>A0A545UWC5</accession>
<feature type="region of interest" description="Disordered" evidence="1">
    <location>
        <begin position="19"/>
        <end position="46"/>
    </location>
</feature>
<evidence type="ECO:0000256" key="2">
    <source>
        <dbReference type="SAM" id="Phobius"/>
    </source>
</evidence>
<dbReference type="AlphaFoldDB" id="A0A545UWC5"/>
<feature type="transmembrane region" description="Helical" evidence="2">
    <location>
        <begin position="51"/>
        <end position="72"/>
    </location>
</feature>
<dbReference type="Proteomes" id="UP000315783">
    <property type="component" value="Unassembled WGS sequence"/>
</dbReference>
<feature type="transmembrane region" description="Helical" evidence="2">
    <location>
        <begin position="78"/>
        <end position="97"/>
    </location>
</feature>
<reference evidence="3 4" key="1">
    <citation type="journal article" date="2019" name="Appl. Microbiol. Biotechnol.">
        <title>Genome sequence of Isaria javanica and comparative genome analysis insights into family S53 peptidase evolution in fungal entomopathogens.</title>
        <authorList>
            <person name="Lin R."/>
            <person name="Zhang X."/>
            <person name="Xin B."/>
            <person name="Zou M."/>
            <person name="Gao Y."/>
            <person name="Qin F."/>
            <person name="Hu Q."/>
            <person name="Xie B."/>
            <person name="Cheng X."/>
        </authorList>
    </citation>
    <scope>NUCLEOTIDE SEQUENCE [LARGE SCALE GENOMIC DNA]</scope>
    <source>
        <strain evidence="3 4">IJ1G</strain>
    </source>
</reference>
<name>A0A545UWC5_9HYPO</name>
<evidence type="ECO:0000256" key="1">
    <source>
        <dbReference type="SAM" id="MobiDB-lite"/>
    </source>
</evidence>
<feature type="compositionally biased region" description="Basic residues" evidence="1">
    <location>
        <begin position="19"/>
        <end position="45"/>
    </location>
</feature>
<organism evidence="3 4">
    <name type="scientific">Cordyceps javanica</name>
    <dbReference type="NCBI Taxonomy" id="43265"/>
    <lineage>
        <taxon>Eukaryota</taxon>
        <taxon>Fungi</taxon>
        <taxon>Dikarya</taxon>
        <taxon>Ascomycota</taxon>
        <taxon>Pezizomycotina</taxon>
        <taxon>Sordariomycetes</taxon>
        <taxon>Hypocreomycetidae</taxon>
        <taxon>Hypocreales</taxon>
        <taxon>Cordycipitaceae</taxon>
        <taxon>Cordyceps</taxon>
    </lineage>
</organism>
<feature type="transmembrane region" description="Helical" evidence="2">
    <location>
        <begin position="155"/>
        <end position="174"/>
    </location>
</feature>
<evidence type="ECO:0000313" key="4">
    <source>
        <dbReference type="Proteomes" id="UP000315783"/>
    </source>
</evidence>